<gene>
    <name evidence="18" type="primary">ZFYVE28</name>
    <name evidence="18" type="ORF">CRENBAI_022987</name>
</gene>
<sequence length="1041" mass="114566">MFPLMQGEEQEDRITTVSNSSSSFSVRLYASNMPSRTDPQLLAQFYYADEELNQVATELDSLDGRKDPQRCTLLVNQFRSCQDNVLNIISQIMDECIPNDRANRDFCVKFPEEIRHDNLAGQLWFGAECLAAGSIIMNREIESIAMRPLAKDLTRSLEEVRSITRDQALRDLNLFTDRMKDALRHFDSLFAEFELSYVSAMVPVKSPKEYDVQQDVIVLFCETVERALRLGYLTQDMIDDYEPALMFTIPRLAIVCGLVVYPEGPLNLDRKSEDMSELFRPFRTLLKKIRDLLQTLTEEELLTLEKNLCISQDGELSTGQGLASNGIPAPVQENPSPGCLANDTSEEQGGGEEDPLPVFACPDQEEESAEVEQGWEEVETQSGEEEQEQGLLCEEAEEAELACSMQYDEEELEQLNMMVYRVGDEMSTLLSPPSQGQSPAHRPSRVEPPGSSGASSTEASPRRMQGNQGRTGVYVEEEDRVFFMEDLDAAGDGISRISRDACSCVISTSKGSRPPLQQKPGPRPGSGINGWSSETTSEQPCPQPRSLNSSCPVAKRPLCTPARGSETLPYSNGWDRGLEGTASETAEVIAHRMGGMKLSATVIFNPRSPSLTELAVDKLLLPRPAPTEIEPCGPLVATHCLLNSCVCCGSCEDAHDDSITAETAGLELGLALGLDKHCKTPASSAVIQSAACQLPPHGHQRFSKGELSQQTPPSSRCSAEPQAEDFDSLLCEKCLVAPGRGPLSQDCSSRGGQEASTCVHQLSTDRRPQAIGVRQRDKDMENDRLENKDLKVDPKEDSRRYSSFQKSPLSSVSGSDCDSVSVTTCSLSSSAYTPSPVSSLTPSSGTSEDLDQQETRVALQDARVAARNKIRSRFNSSSDLIHRLFVCISGVADQLQTNYASDLRSILKTLFEVMATKCEQGDNDKQKKIVPVLRSAVLEDCALCQETMSSSELAAKAREGQFEDPPDWVPDDACNSCIACKAPFTVIRRKHHCRSCGKIFCSRCSSHSAPLPRYGQVKPVRVCTHCYMFHVTPFYSDKPAI</sequence>
<feature type="compositionally biased region" description="Basic and acidic residues" evidence="16">
    <location>
        <begin position="763"/>
        <end position="800"/>
    </location>
</feature>
<dbReference type="Pfam" id="PF01363">
    <property type="entry name" value="FYVE"/>
    <property type="match status" value="1"/>
</dbReference>
<comment type="subcellular location">
    <subcellularLocation>
        <location evidence="2">Cytoplasm</location>
        <location evidence="2">Cytosol</location>
    </subcellularLocation>
    <subcellularLocation>
        <location evidence="1">Early endosome membrane</location>
    </subcellularLocation>
</comment>
<dbReference type="CDD" id="cd15731">
    <property type="entry name" value="FYVE_LST2"/>
    <property type="match status" value="1"/>
</dbReference>
<keyword evidence="5" id="KW-0963">Cytoplasm</keyword>
<feature type="compositionally biased region" description="Polar residues" evidence="16">
    <location>
        <begin position="452"/>
        <end position="470"/>
    </location>
</feature>
<dbReference type="AlphaFoldDB" id="A0AAV9RL37"/>
<evidence type="ECO:0000256" key="14">
    <source>
        <dbReference type="ARBA" id="ARBA00083237"/>
    </source>
</evidence>
<evidence type="ECO:0000256" key="3">
    <source>
        <dbReference type="ARBA" id="ARBA00008755"/>
    </source>
</evidence>
<evidence type="ECO:0000256" key="5">
    <source>
        <dbReference type="ARBA" id="ARBA00022490"/>
    </source>
</evidence>
<evidence type="ECO:0000256" key="1">
    <source>
        <dbReference type="ARBA" id="ARBA00004146"/>
    </source>
</evidence>
<comment type="similarity">
    <text evidence="3">Belongs to the lst-2 family.</text>
</comment>
<reference evidence="18 19" key="1">
    <citation type="submission" date="2021-06" db="EMBL/GenBank/DDBJ databases">
        <authorList>
            <person name="Palmer J.M."/>
        </authorList>
    </citation>
    <scope>NUCLEOTIDE SEQUENCE [LARGE SCALE GENOMIC DNA]</scope>
    <source>
        <strain evidence="18 19">MEX-2019</strain>
        <tissue evidence="18">Muscle</tissue>
    </source>
</reference>
<keyword evidence="8" id="KW-0967">Endosome</keyword>
<keyword evidence="10" id="KW-0862">Zinc</keyword>
<evidence type="ECO:0000256" key="13">
    <source>
        <dbReference type="ARBA" id="ARBA00059106"/>
    </source>
</evidence>
<dbReference type="PANTHER" id="PTHR46465">
    <property type="entry name" value="LATERAL SIGNALING TARGET PROTEIN 2 HOMOLOG"/>
    <property type="match status" value="1"/>
</dbReference>
<dbReference type="Gene3D" id="3.30.40.10">
    <property type="entry name" value="Zinc/RING finger domain, C3HC4 (zinc finger)"/>
    <property type="match status" value="1"/>
</dbReference>
<proteinExistence type="inferred from homology"/>
<organism evidence="18 19">
    <name type="scientific">Crenichthys baileyi</name>
    <name type="common">White River springfish</name>
    <dbReference type="NCBI Taxonomy" id="28760"/>
    <lineage>
        <taxon>Eukaryota</taxon>
        <taxon>Metazoa</taxon>
        <taxon>Chordata</taxon>
        <taxon>Craniata</taxon>
        <taxon>Vertebrata</taxon>
        <taxon>Euteleostomi</taxon>
        <taxon>Actinopterygii</taxon>
        <taxon>Neopterygii</taxon>
        <taxon>Teleostei</taxon>
        <taxon>Neoteleostei</taxon>
        <taxon>Acanthomorphata</taxon>
        <taxon>Ovalentaria</taxon>
        <taxon>Atherinomorphae</taxon>
        <taxon>Cyprinodontiformes</taxon>
        <taxon>Goodeidae</taxon>
        <taxon>Crenichthys</taxon>
    </lineage>
</organism>
<dbReference type="InterPro" id="IPR013083">
    <property type="entry name" value="Znf_RING/FYVE/PHD"/>
</dbReference>
<evidence type="ECO:0000256" key="2">
    <source>
        <dbReference type="ARBA" id="ARBA00004514"/>
    </source>
</evidence>
<feature type="compositionally biased region" description="Polar residues" evidence="16">
    <location>
        <begin position="706"/>
        <end position="717"/>
    </location>
</feature>
<keyword evidence="19" id="KW-1185">Reference proteome</keyword>
<feature type="region of interest" description="Disordered" evidence="16">
    <location>
        <begin position="507"/>
        <end position="549"/>
    </location>
</feature>
<feature type="region of interest" description="Disordered" evidence="16">
    <location>
        <begin position="698"/>
        <end position="720"/>
    </location>
</feature>
<dbReference type="GO" id="GO:0031901">
    <property type="term" value="C:early endosome membrane"/>
    <property type="evidence" value="ECO:0007669"/>
    <property type="project" value="UniProtKB-SubCell"/>
</dbReference>
<dbReference type="Proteomes" id="UP001311232">
    <property type="component" value="Unassembled WGS sequence"/>
</dbReference>
<feature type="compositionally biased region" description="Low complexity" evidence="16">
    <location>
        <begin position="810"/>
        <end position="847"/>
    </location>
</feature>
<dbReference type="EMBL" id="JAHHUM010001736">
    <property type="protein sequence ID" value="KAK5609749.1"/>
    <property type="molecule type" value="Genomic_DNA"/>
</dbReference>
<keyword evidence="6" id="KW-1017">Isopeptide bond</keyword>
<evidence type="ECO:0000313" key="19">
    <source>
        <dbReference type="Proteomes" id="UP001311232"/>
    </source>
</evidence>
<name>A0AAV9RL37_9TELE</name>
<feature type="compositionally biased region" description="Polar residues" evidence="16">
    <location>
        <begin position="428"/>
        <end position="438"/>
    </location>
</feature>
<evidence type="ECO:0000256" key="12">
    <source>
        <dbReference type="ARBA" id="ARBA00023136"/>
    </source>
</evidence>
<evidence type="ECO:0000313" key="18">
    <source>
        <dbReference type="EMBL" id="KAK5609749.1"/>
    </source>
</evidence>
<dbReference type="InterPro" id="IPR000306">
    <property type="entry name" value="Znf_FYVE"/>
</dbReference>
<evidence type="ECO:0000256" key="9">
    <source>
        <dbReference type="ARBA" id="ARBA00022771"/>
    </source>
</evidence>
<evidence type="ECO:0000256" key="10">
    <source>
        <dbReference type="ARBA" id="ARBA00022833"/>
    </source>
</evidence>
<evidence type="ECO:0000256" key="15">
    <source>
        <dbReference type="PROSITE-ProRule" id="PRU00091"/>
    </source>
</evidence>
<dbReference type="PANTHER" id="PTHR46465:SF2">
    <property type="entry name" value="LATERAL SIGNALING TARGET PROTEIN 2 HOMOLOG"/>
    <property type="match status" value="1"/>
</dbReference>
<dbReference type="SMART" id="SM00064">
    <property type="entry name" value="FYVE"/>
    <property type="match status" value="1"/>
</dbReference>
<dbReference type="GO" id="GO:0008270">
    <property type="term" value="F:zinc ion binding"/>
    <property type="evidence" value="ECO:0007669"/>
    <property type="project" value="UniProtKB-KW"/>
</dbReference>
<keyword evidence="9 15" id="KW-0863">Zinc-finger</keyword>
<feature type="region of interest" description="Disordered" evidence="16">
    <location>
        <begin position="757"/>
        <end position="856"/>
    </location>
</feature>
<dbReference type="InterPro" id="IPR043269">
    <property type="entry name" value="FYVE_LST2"/>
</dbReference>
<evidence type="ECO:0000256" key="8">
    <source>
        <dbReference type="ARBA" id="ARBA00022753"/>
    </source>
</evidence>
<dbReference type="PROSITE" id="PS50178">
    <property type="entry name" value="ZF_FYVE"/>
    <property type="match status" value="1"/>
</dbReference>
<feature type="compositionally biased region" description="Polar residues" evidence="16">
    <location>
        <begin position="529"/>
        <end position="549"/>
    </location>
</feature>
<dbReference type="GO" id="GO:0005829">
    <property type="term" value="C:cytosol"/>
    <property type="evidence" value="ECO:0007669"/>
    <property type="project" value="UniProtKB-SubCell"/>
</dbReference>
<dbReference type="InterPro" id="IPR051118">
    <property type="entry name" value="LST-2"/>
</dbReference>
<evidence type="ECO:0000256" key="6">
    <source>
        <dbReference type="ARBA" id="ARBA00022499"/>
    </source>
</evidence>
<evidence type="ECO:0000256" key="11">
    <source>
        <dbReference type="ARBA" id="ARBA00022843"/>
    </source>
</evidence>
<dbReference type="SUPFAM" id="SSF57903">
    <property type="entry name" value="FYVE/PHD zinc finger"/>
    <property type="match status" value="1"/>
</dbReference>
<accession>A0AAV9RL37</accession>
<dbReference type="InterPro" id="IPR017455">
    <property type="entry name" value="Znf_FYVE-rel"/>
</dbReference>
<evidence type="ECO:0000259" key="17">
    <source>
        <dbReference type="PROSITE" id="PS50178"/>
    </source>
</evidence>
<keyword evidence="7" id="KW-0479">Metal-binding</keyword>
<evidence type="ECO:0000256" key="4">
    <source>
        <dbReference type="ARBA" id="ARBA00019870"/>
    </source>
</evidence>
<feature type="compositionally biased region" description="Acidic residues" evidence="16">
    <location>
        <begin position="344"/>
        <end position="355"/>
    </location>
</feature>
<feature type="region of interest" description="Disordered" evidence="16">
    <location>
        <begin position="331"/>
        <end position="391"/>
    </location>
</feature>
<feature type="region of interest" description="Disordered" evidence="16">
    <location>
        <begin position="427"/>
        <end position="473"/>
    </location>
</feature>
<keyword evidence="12" id="KW-0472">Membrane</keyword>
<feature type="compositionally biased region" description="Acidic residues" evidence="16">
    <location>
        <begin position="363"/>
        <end position="391"/>
    </location>
</feature>
<keyword evidence="11" id="KW-0832">Ubl conjugation</keyword>
<feature type="domain" description="FYVE-type" evidence="17">
    <location>
        <begin position="971"/>
        <end position="1027"/>
    </location>
</feature>
<dbReference type="FunFam" id="3.30.40.10:FF:000092">
    <property type="entry name" value="Lateral signaling target protein 2 homolog"/>
    <property type="match status" value="1"/>
</dbReference>
<evidence type="ECO:0000256" key="16">
    <source>
        <dbReference type="SAM" id="MobiDB-lite"/>
    </source>
</evidence>
<protein>
    <recommendedName>
        <fullName evidence="4">Lateral signaling target protein 2 homolog</fullName>
    </recommendedName>
    <alternativeName>
        <fullName evidence="14">Zinc finger FYVE domain-containing protein 28</fullName>
    </alternativeName>
</protein>
<comment type="caution">
    <text evidence="18">The sequence shown here is derived from an EMBL/GenBank/DDBJ whole genome shotgun (WGS) entry which is preliminary data.</text>
</comment>
<evidence type="ECO:0000256" key="7">
    <source>
        <dbReference type="ARBA" id="ARBA00022723"/>
    </source>
</evidence>
<comment type="function">
    <text evidence="13">Negative regulator of epidermal growth factor receptor (EGFR) signaling. Acts by promoting EGFR degradation in endosomes when not monoubiquitinated.</text>
</comment>
<dbReference type="InterPro" id="IPR011011">
    <property type="entry name" value="Znf_FYVE_PHD"/>
</dbReference>